<keyword evidence="1" id="KW-0732">Signal</keyword>
<feature type="chain" id="PRO_5012161444" description="DUF302 domain-containing protein" evidence="1">
    <location>
        <begin position="24"/>
        <end position="143"/>
    </location>
</feature>
<organism evidence="2 3">
    <name type="scientific">Desulfovibrio litoralis DSM 11393</name>
    <dbReference type="NCBI Taxonomy" id="1121455"/>
    <lineage>
        <taxon>Bacteria</taxon>
        <taxon>Pseudomonadati</taxon>
        <taxon>Thermodesulfobacteriota</taxon>
        <taxon>Desulfovibrionia</taxon>
        <taxon>Desulfovibrionales</taxon>
        <taxon>Desulfovibrionaceae</taxon>
        <taxon>Desulfovibrio</taxon>
    </lineage>
</organism>
<reference evidence="2 3" key="1">
    <citation type="submission" date="2016-12" db="EMBL/GenBank/DDBJ databases">
        <authorList>
            <person name="Song W.-J."/>
            <person name="Kurnit D.M."/>
        </authorList>
    </citation>
    <scope>NUCLEOTIDE SEQUENCE [LARGE SCALE GENOMIC DNA]</scope>
    <source>
        <strain evidence="2 3">DSM 11393</strain>
    </source>
</reference>
<name>A0A1M7SGF8_9BACT</name>
<proteinExistence type="predicted"/>
<evidence type="ECO:0000256" key="1">
    <source>
        <dbReference type="SAM" id="SignalP"/>
    </source>
</evidence>
<gene>
    <name evidence="2" type="ORF">SAMN02745728_00916</name>
</gene>
<dbReference type="EMBL" id="FRDI01000003">
    <property type="protein sequence ID" value="SHN57530.1"/>
    <property type="molecule type" value="Genomic_DNA"/>
</dbReference>
<protein>
    <recommendedName>
        <fullName evidence="4">DUF302 domain-containing protein</fullName>
    </recommendedName>
</protein>
<feature type="signal peptide" evidence="1">
    <location>
        <begin position="1"/>
        <end position="23"/>
    </location>
</feature>
<evidence type="ECO:0000313" key="2">
    <source>
        <dbReference type="EMBL" id="SHN57530.1"/>
    </source>
</evidence>
<sequence>MKICTSVLISILCVVFFSSSVLAEGSLSYTELREKFPDNNIMFESLEETLEFSQCVIGLRIMSNLSEKFAGMRVAPYYVCAKQKYGSHLPVRVTFNAETIFIDKNGKETKGIEDKRSMGVKEVMIGVLIEEINSNKFFPHDCD</sequence>
<dbReference type="AlphaFoldDB" id="A0A1M7SGF8"/>
<evidence type="ECO:0008006" key="4">
    <source>
        <dbReference type="Google" id="ProtNLM"/>
    </source>
</evidence>
<dbReference type="RefSeq" id="WP_072696591.1">
    <property type="nucleotide sequence ID" value="NZ_FRDI01000003.1"/>
</dbReference>
<accession>A0A1M7SGF8</accession>
<dbReference type="STRING" id="1121455.SAMN02745728_00916"/>
<evidence type="ECO:0000313" key="3">
    <source>
        <dbReference type="Proteomes" id="UP000186469"/>
    </source>
</evidence>
<dbReference type="Proteomes" id="UP000186469">
    <property type="component" value="Unassembled WGS sequence"/>
</dbReference>
<keyword evidence="3" id="KW-1185">Reference proteome</keyword>